<dbReference type="GO" id="GO:0000172">
    <property type="term" value="C:ribonuclease MRP complex"/>
    <property type="evidence" value="ECO:0007669"/>
    <property type="project" value="TreeGrafter"/>
</dbReference>
<dbReference type="GO" id="GO:0003723">
    <property type="term" value="F:RNA binding"/>
    <property type="evidence" value="ECO:0007669"/>
    <property type="project" value="TreeGrafter"/>
</dbReference>
<feature type="compositionally biased region" description="Basic and acidic residues" evidence="4">
    <location>
        <begin position="174"/>
        <end position="183"/>
    </location>
</feature>
<accession>A0A0B6ZTI1</accession>
<reference evidence="6" key="1">
    <citation type="submission" date="2014-12" db="EMBL/GenBank/DDBJ databases">
        <title>Insight into the proteome of Arion vulgaris.</title>
        <authorList>
            <person name="Aradska J."/>
            <person name="Bulat T."/>
            <person name="Smidak R."/>
            <person name="Sarate P."/>
            <person name="Gangsoo J."/>
            <person name="Sialana F."/>
            <person name="Bilban M."/>
            <person name="Lubec G."/>
        </authorList>
    </citation>
    <scope>NUCLEOTIDE SEQUENCE</scope>
    <source>
        <tissue evidence="6">Skin</tissue>
    </source>
</reference>
<dbReference type="InterPro" id="IPR051958">
    <property type="entry name" value="Alba-like_NAB"/>
</dbReference>
<dbReference type="EMBL" id="HACG01024180">
    <property type="protein sequence ID" value="CEK71045.1"/>
    <property type="molecule type" value="Transcribed_RNA"/>
</dbReference>
<dbReference type="InterPro" id="IPR036882">
    <property type="entry name" value="Alba-like_dom_sf"/>
</dbReference>
<dbReference type="Gene3D" id="3.30.110.20">
    <property type="entry name" value="Alba-like domain"/>
    <property type="match status" value="1"/>
</dbReference>
<keyword evidence="3" id="KW-0539">Nucleus</keyword>
<comment type="similarity">
    <text evidence="2">Belongs to the histone-like Alba family.</text>
</comment>
<gene>
    <name evidence="6" type="primary">ORF76691</name>
</gene>
<sequence>MDNYTKGESRTVYDPPILQLDGAVDMKVTNASKIRNVMGYALASMADNNIRHMTWSGSGNAINKTISCVEIMKRKIKGLHQITQIGFLRVEDLWESTLEGLDTLKVSKNIPAISILLSKDPLDSKNPSYQAPGSTNIVWTGAAKPRKQAGGQKNSAAVKDLKTAASKPKWNRRDRKDGSKVSDKQSSNKKPYDACKV</sequence>
<feature type="region of interest" description="Disordered" evidence="4">
    <location>
        <begin position="142"/>
        <end position="197"/>
    </location>
</feature>
<name>A0A0B6ZTI1_9EUPU</name>
<feature type="domain" description="DNA/RNA-binding protein Alba-like" evidence="5">
    <location>
        <begin position="25"/>
        <end position="86"/>
    </location>
</feature>
<dbReference type="PANTHER" id="PTHR13516">
    <property type="entry name" value="RIBONUCLEASE P SUBUNIT P25"/>
    <property type="match status" value="1"/>
</dbReference>
<dbReference type="PANTHER" id="PTHR13516:SF4">
    <property type="entry name" value="FI09323P"/>
    <property type="match status" value="1"/>
</dbReference>
<dbReference type="SUPFAM" id="SSF82704">
    <property type="entry name" value="AlbA-like"/>
    <property type="match status" value="1"/>
</dbReference>
<dbReference type="InterPro" id="IPR002775">
    <property type="entry name" value="DNA/RNA-bd_Alba-like"/>
</dbReference>
<dbReference type="GO" id="GO:0001682">
    <property type="term" value="P:tRNA 5'-leader removal"/>
    <property type="evidence" value="ECO:0007669"/>
    <property type="project" value="TreeGrafter"/>
</dbReference>
<evidence type="ECO:0000256" key="1">
    <source>
        <dbReference type="ARBA" id="ARBA00004123"/>
    </source>
</evidence>
<evidence type="ECO:0000259" key="5">
    <source>
        <dbReference type="Pfam" id="PF01918"/>
    </source>
</evidence>
<proteinExistence type="inferred from homology"/>
<evidence type="ECO:0000256" key="4">
    <source>
        <dbReference type="SAM" id="MobiDB-lite"/>
    </source>
</evidence>
<comment type="subcellular location">
    <subcellularLocation>
        <location evidence="1">Nucleus</location>
    </subcellularLocation>
</comment>
<dbReference type="AlphaFoldDB" id="A0A0B6ZTI1"/>
<evidence type="ECO:0000313" key="6">
    <source>
        <dbReference type="EMBL" id="CEK71045.1"/>
    </source>
</evidence>
<protein>
    <recommendedName>
        <fullName evidence="5">DNA/RNA-binding protein Alba-like domain-containing protein</fullName>
    </recommendedName>
</protein>
<dbReference type="Pfam" id="PF01918">
    <property type="entry name" value="Alba"/>
    <property type="match status" value="1"/>
</dbReference>
<organism evidence="6">
    <name type="scientific">Arion vulgaris</name>
    <dbReference type="NCBI Taxonomy" id="1028688"/>
    <lineage>
        <taxon>Eukaryota</taxon>
        <taxon>Metazoa</taxon>
        <taxon>Spiralia</taxon>
        <taxon>Lophotrochozoa</taxon>
        <taxon>Mollusca</taxon>
        <taxon>Gastropoda</taxon>
        <taxon>Heterobranchia</taxon>
        <taxon>Euthyneura</taxon>
        <taxon>Panpulmonata</taxon>
        <taxon>Eupulmonata</taxon>
        <taxon>Stylommatophora</taxon>
        <taxon>Helicina</taxon>
        <taxon>Arionoidea</taxon>
        <taxon>Arionidae</taxon>
        <taxon>Arion</taxon>
    </lineage>
</organism>
<evidence type="ECO:0000256" key="2">
    <source>
        <dbReference type="ARBA" id="ARBA00008018"/>
    </source>
</evidence>
<dbReference type="GO" id="GO:0005634">
    <property type="term" value="C:nucleus"/>
    <property type="evidence" value="ECO:0007669"/>
    <property type="project" value="UniProtKB-SubCell"/>
</dbReference>
<evidence type="ECO:0000256" key="3">
    <source>
        <dbReference type="ARBA" id="ARBA00023242"/>
    </source>
</evidence>